<dbReference type="Proteomes" id="UP000239297">
    <property type="component" value="Unassembled WGS sequence"/>
</dbReference>
<dbReference type="OrthoDB" id="9799092at2"/>
<dbReference type="InterPro" id="IPR007344">
    <property type="entry name" value="GrpB/CoaE"/>
</dbReference>
<dbReference type="PANTHER" id="PTHR34822">
    <property type="entry name" value="GRPB DOMAIN PROTEIN (AFU_ORTHOLOGUE AFUA_1G01530)"/>
    <property type="match status" value="1"/>
</dbReference>
<dbReference type="RefSeq" id="WP_104120642.1">
    <property type="nucleotide sequence ID" value="NZ_PRKW01000002.1"/>
</dbReference>
<dbReference type="Gene3D" id="3.30.460.10">
    <property type="entry name" value="Beta Polymerase, domain 2"/>
    <property type="match status" value="1"/>
</dbReference>
<dbReference type="SUPFAM" id="SSF81301">
    <property type="entry name" value="Nucleotidyltransferase"/>
    <property type="match status" value="1"/>
</dbReference>
<reference evidence="1 2" key="1">
    <citation type="journal article" date="2014" name="Int. J. Syst. Evol. Microbiol.">
        <title>Arthrobacter pityocampae sp. nov., isolated from Thaumetopoea pityocampa (Lep., Thaumetopoeidae).</title>
        <authorList>
            <person name="Ince I.A."/>
            <person name="Demirbag Z."/>
            <person name="Kati H."/>
        </authorList>
    </citation>
    <scope>NUCLEOTIDE SEQUENCE [LARGE SCALE GENOMIC DNA]</scope>
    <source>
        <strain evidence="1 2">Tp2</strain>
    </source>
</reference>
<proteinExistence type="predicted"/>
<name>A0A2S5J012_9MICC</name>
<dbReference type="PANTHER" id="PTHR34822:SF1">
    <property type="entry name" value="GRPB FAMILY PROTEIN"/>
    <property type="match status" value="1"/>
</dbReference>
<comment type="caution">
    <text evidence="1">The sequence shown here is derived from an EMBL/GenBank/DDBJ whole genome shotgun (WGS) entry which is preliminary data.</text>
</comment>
<gene>
    <name evidence="1" type="ORF">C4K88_05650</name>
</gene>
<accession>A0A2S5J012</accession>
<dbReference type="EMBL" id="PRKW01000002">
    <property type="protein sequence ID" value="PPB50149.1"/>
    <property type="molecule type" value="Genomic_DNA"/>
</dbReference>
<dbReference type="Pfam" id="PF04229">
    <property type="entry name" value="GrpB"/>
    <property type="match status" value="1"/>
</dbReference>
<evidence type="ECO:0000313" key="2">
    <source>
        <dbReference type="Proteomes" id="UP000239297"/>
    </source>
</evidence>
<dbReference type="AlphaFoldDB" id="A0A2S5J012"/>
<organism evidence="1 2">
    <name type="scientific">Arthrobacter pityocampae</name>
    <dbReference type="NCBI Taxonomy" id="547334"/>
    <lineage>
        <taxon>Bacteria</taxon>
        <taxon>Bacillati</taxon>
        <taxon>Actinomycetota</taxon>
        <taxon>Actinomycetes</taxon>
        <taxon>Micrococcales</taxon>
        <taxon>Micrococcaceae</taxon>
        <taxon>Arthrobacter</taxon>
    </lineage>
</organism>
<protein>
    <submittedName>
        <fullName evidence="1">GrpB family protein</fullName>
    </submittedName>
</protein>
<keyword evidence="2" id="KW-1185">Reference proteome</keyword>
<evidence type="ECO:0000313" key="1">
    <source>
        <dbReference type="EMBL" id="PPB50149.1"/>
    </source>
</evidence>
<dbReference type="InterPro" id="IPR043519">
    <property type="entry name" value="NT_sf"/>
</dbReference>
<sequence length="194" mass="20959">MSSGPETVRYSAGIILEPHSPDWARQFRAVADALEVALSGLLIVSIEHVGSTAIPDLPAKPILDIDIIVQRDVVPAAIEALERAGYAHRGDLGVPDRAAFAAPDETPSRNVYLCVDGTLHLRNHLAVRAALLTHPALRDRYGAVKRQLAGDPSMNIHRYVAGKSAVLRDILAVSDLTAEEKDEIYDLNTRSQSG</sequence>